<keyword evidence="5 6" id="KW-0472">Membrane</keyword>
<protein>
    <submittedName>
        <fullName evidence="8">RND family transporter</fullName>
    </submittedName>
</protein>
<evidence type="ECO:0000313" key="8">
    <source>
        <dbReference type="EMBL" id="TWR56211.1"/>
    </source>
</evidence>
<evidence type="ECO:0000313" key="9">
    <source>
        <dbReference type="Proteomes" id="UP000316123"/>
    </source>
</evidence>
<evidence type="ECO:0000256" key="1">
    <source>
        <dbReference type="ARBA" id="ARBA00004651"/>
    </source>
</evidence>
<dbReference type="EMBL" id="VFEQ01000014">
    <property type="protein sequence ID" value="TWR56211.1"/>
    <property type="molecule type" value="Genomic_DNA"/>
</dbReference>
<keyword evidence="4 6" id="KW-1133">Transmembrane helix</keyword>
<dbReference type="PANTHER" id="PTHR33406">
    <property type="entry name" value="MEMBRANE PROTEIN MJ1562-RELATED"/>
    <property type="match status" value="1"/>
</dbReference>
<evidence type="ECO:0000256" key="4">
    <source>
        <dbReference type="ARBA" id="ARBA00022989"/>
    </source>
</evidence>
<feature type="transmembrane region" description="Helical" evidence="6">
    <location>
        <begin position="263"/>
        <end position="285"/>
    </location>
</feature>
<accession>A0A9X9BPQ2</accession>
<dbReference type="SUPFAM" id="SSF82866">
    <property type="entry name" value="Multidrug efflux transporter AcrB transmembrane domain"/>
    <property type="match status" value="2"/>
</dbReference>
<dbReference type="InterPro" id="IPR004869">
    <property type="entry name" value="MMPL_dom"/>
</dbReference>
<keyword evidence="3 6" id="KW-0812">Transmembrane</keyword>
<feature type="transmembrane region" description="Helical" evidence="6">
    <location>
        <begin position="164"/>
        <end position="186"/>
    </location>
</feature>
<feature type="transmembrane region" description="Helical" evidence="6">
    <location>
        <begin position="657"/>
        <end position="677"/>
    </location>
</feature>
<feature type="domain" description="Membrane transport protein MMPL" evidence="7">
    <location>
        <begin position="591"/>
        <end position="781"/>
    </location>
</feature>
<evidence type="ECO:0000256" key="2">
    <source>
        <dbReference type="ARBA" id="ARBA00022475"/>
    </source>
</evidence>
<dbReference type="OrthoDB" id="5963930at2"/>
<feature type="transmembrane region" description="Helical" evidence="6">
    <location>
        <begin position="234"/>
        <end position="256"/>
    </location>
</feature>
<dbReference type="InterPro" id="IPR050545">
    <property type="entry name" value="Mycobact_MmpL"/>
</dbReference>
<dbReference type="Gene3D" id="1.20.1640.10">
    <property type="entry name" value="Multidrug efflux transporter AcrB transmembrane domain"/>
    <property type="match status" value="2"/>
</dbReference>
<dbReference type="Pfam" id="PF03176">
    <property type="entry name" value="MMPL"/>
    <property type="match status" value="1"/>
</dbReference>
<evidence type="ECO:0000256" key="6">
    <source>
        <dbReference type="SAM" id="Phobius"/>
    </source>
</evidence>
<dbReference type="GO" id="GO:0005886">
    <property type="term" value="C:plasma membrane"/>
    <property type="evidence" value="ECO:0007669"/>
    <property type="project" value="UniProtKB-SubCell"/>
</dbReference>
<feature type="transmembrane region" description="Helical" evidence="6">
    <location>
        <begin position="335"/>
        <end position="356"/>
    </location>
</feature>
<name>A0A9X9BPQ2_PSEMA</name>
<organism evidence="8 9">
    <name type="scientific">Pseudomonas marginalis</name>
    <name type="common">Pseudomonas panacis</name>
    <dbReference type="NCBI Taxonomy" id="298"/>
    <lineage>
        <taxon>Bacteria</taxon>
        <taxon>Pseudomonadati</taxon>
        <taxon>Pseudomonadota</taxon>
        <taxon>Gammaproteobacteria</taxon>
        <taxon>Pseudomonadales</taxon>
        <taxon>Pseudomonadaceae</taxon>
        <taxon>Pseudomonas</taxon>
    </lineage>
</organism>
<gene>
    <name evidence="8" type="ORF">FIV41_20605</name>
</gene>
<dbReference type="Proteomes" id="UP000316123">
    <property type="component" value="Unassembled WGS sequence"/>
</dbReference>
<feature type="transmembrane region" description="Helical" evidence="6">
    <location>
        <begin position="27"/>
        <end position="48"/>
    </location>
</feature>
<proteinExistence type="predicted"/>
<feature type="transmembrane region" description="Helical" evidence="6">
    <location>
        <begin position="633"/>
        <end position="650"/>
    </location>
</feature>
<comment type="caution">
    <text evidence="8">The sequence shown here is derived from an EMBL/GenBank/DDBJ whole genome shotgun (WGS) entry which is preliminary data.</text>
</comment>
<comment type="subcellular location">
    <subcellularLocation>
        <location evidence="1">Cell membrane</location>
        <topology evidence="1">Multi-pass membrane protein</topology>
    </subcellularLocation>
</comment>
<dbReference type="AlphaFoldDB" id="A0A9X9BPQ2"/>
<evidence type="ECO:0000259" key="7">
    <source>
        <dbReference type="Pfam" id="PF03176"/>
    </source>
</evidence>
<feature type="transmembrane region" description="Helical" evidence="6">
    <location>
        <begin position="683"/>
        <end position="706"/>
    </location>
</feature>
<evidence type="ECO:0000256" key="5">
    <source>
        <dbReference type="ARBA" id="ARBA00023136"/>
    </source>
</evidence>
<feature type="transmembrane region" description="Helical" evidence="6">
    <location>
        <begin position="760"/>
        <end position="784"/>
    </location>
</feature>
<feature type="transmembrane region" description="Helical" evidence="6">
    <location>
        <begin position="727"/>
        <end position="748"/>
    </location>
</feature>
<feature type="transmembrane region" description="Helical" evidence="6">
    <location>
        <begin position="291"/>
        <end position="308"/>
    </location>
</feature>
<dbReference type="PANTHER" id="PTHR33406:SF10">
    <property type="entry name" value="SSD DOMAIN-CONTAINING PROTEIN"/>
    <property type="match status" value="1"/>
</dbReference>
<evidence type="ECO:0000256" key="3">
    <source>
        <dbReference type="ARBA" id="ARBA00022692"/>
    </source>
</evidence>
<reference evidence="8 9" key="1">
    <citation type="submission" date="2019-06" db="EMBL/GenBank/DDBJ databases">
        <title>Pseudomonas bimorpha sp. nov. isolated from bovine raw milk and skim milk concentrate.</title>
        <authorList>
            <person name="Hofmann K."/>
            <person name="Huptas C."/>
            <person name="Doll E."/>
            <person name="Scherer S."/>
            <person name="Wenning M."/>
        </authorList>
    </citation>
    <scope>NUCLEOTIDE SEQUENCE [LARGE SCALE GENOMIC DNA]</scope>
    <source>
        <strain evidence="8 9">DSM 13124</strain>
    </source>
</reference>
<keyword evidence="2" id="KW-1003">Cell membrane</keyword>
<sequence length="788" mass="85700">MEVITHPGAFDQHSGNILERLVFNNRVWVIFLCLAVTLFCGVQLKGLVVGTSYEKMLPHSHPYIANYLDNRAQLRGLGDSVRVVIENPRGDIFDPAYLQTLAKINDEIFLIPGVDRAWMKSIWSPVVRWTEATEDGFAGGPVMPSNFDGSEGAIRKLRLNIARAGLAGTLIANNYTSSMIVVPLLATDENGKPVDYHAISTALEKVRTQYQDGDGSVRIYIIGFAKLAGDLVDGLTMVMFFFLAAAAIASLIIYLFTRCLRSTALVVLCSTVAVVWQLGFVAAAGRVLDPFSILVPFLVFAIGVSHGAQKMNGIMQDIGRGTHKWVAARYTFRRLFLAGLTALLADVVGFAVLMIIDIPVIRELAWSASLGVGVLIFTNLILLPVLLSYTGVGLQAAKRSLKEEQEEGTGRGFGRVWELLDHFTEHRWAIGAIGVAVILAVFGFMGSLKLQVGDLDAGAPELRPHSRYNQDNAFITSQYGVSSDILAVMIKTPADQCSSYENLIEADRLSWRLAQVPGVQQTSSLVDSVRSYTSGAFEGNPKWLTISDNKGLIAPQINTALSWNSELLNGDCSLIPVLAYLSDHKAATLTRVVESVSEFAKEHSAPDRQFLLAAGNAGIEAATNIVVHEANRTMLFFVYAAVIVLCAVTFRSWRAVVVAVLPLMLTSVLAEALMVQLNIGMKVATLPVIALGVGIGVDYSLYLLSVQLAQQRAGLPLREAYKKAVQFTGKVVGLVGVTLAAGVVTWAWSPIKFQADMGILLTFMFIWNMLGALILIPALSHFLLNKRL</sequence>
<feature type="transmembrane region" description="Helical" evidence="6">
    <location>
        <begin position="428"/>
        <end position="448"/>
    </location>
</feature>
<feature type="transmembrane region" description="Helical" evidence="6">
    <location>
        <begin position="368"/>
        <end position="392"/>
    </location>
</feature>